<feature type="compositionally biased region" description="Basic and acidic residues" evidence="1">
    <location>
        <begin position="127"/>
        <end position="150"/>
    </location>
</feature>
<feature type="compositionally biased region" description="Low complexity" evidence="1">
    <location>
        <begin position="755"/>
        <end position="764"/>
    </location>
</feature>
<dbReference type="Proteomes" id="UP001633002">
    <property type="component" value="Unassembled WGS sequence"/>
</dbReference>
<comment type="caution">
    <text evidence="2">The sequence shown here is derived from an EMBL/GenBank/DDBJ whole genome shotgun (WGS) entry which is preliminary data.</text>
</comment>
<keyword evidence="3" id="KW-1185">Reference proteome</keyword>
<reference evidence="2 3" key="1">
    <citation type="submission" date="2024-09" db="EMBL/GenBank/DDBJ databases">
        <title>Chromosome-scale assembly of Riccia sorocarpa.</title>
        <authorList>
            <person name="Paukszto L."/>
        </authorList>
    </citation>
    <scope>NUCLEOTIDE SEQUENCE [LARGE SCALE GENOMIC DNA]</scope>
    <source>
        <strain evidence="2">LP-2024</strain>
        <tissue evidence="2">Aerial parts of the thallus</tissue>
    </source>
</reference>
<feature type="compositionally biased region" description="Pro residues" evidence="1">
    <location>
        <begin position="765"/>
        <end position="775"/>
    </location>
</feature>
<feature type="compositionally biased region" description="Basic and acidic residues" evidence="1">
    <location>
        <begin position="78"/>
        <end position="99"/>
    </location>
</feature>
<protein>
    <submittedName>
        <fullName evidence="2">Uncharacterized protein</fullName>
    </submittedName>
</protein>
<feature type="region of interest" description="Disordered" evidence="1">
    <location>
        <begin position="727"/>
        <end position="775"/>
    </location>
</feature>
<feature type="compositionally biased region" description="Acidic residues" evidence="1">
    <location>
        <begin position="151"/>
        <end position="172"/>
    </location>
</feature>
<evidence type="ECO:0000256" key="1">
    <source>
        <dbReference type="SAM" id="MobiDB-lite"/>
    </source>
</evidence>
<name>A0ABD3GS47_9MARC</name>
<dbReference type="AlphaFoldDB" id="A0ABD3GS47"/>
<evidence type="ECO:0000313" key="2">
    <source>
        <dbReference type="EMBL" id="KAL3682053.1"/>
    </source>
</evidence>
<feature type="region of interest" description="Disordered" evidence="1">
    <location>
        <begin position="56"/>
        <end position="301"/>
    </location>
</feature>
<sequence>MLESAETGVGVNWAYIITERLRTELRKLKLARKDEVYRCEAGPQLTVLAEYLATERQEGQKKGGKQAGNPVNKPPLKATEKKKKEEPLRTLVKKSDKKPVTPAKKTKADTKKVGESPSQRTRAAKRKLADNSQDGRRNQRRKVQIETKESEDQEVTEETEDPEETELSDSESGETLPSGTDKTSESSEESSGESEEDEQEATPPYRAPANHSINSNDDTGGPPGFAPLLQALGEAGELKGSESIPDVSLPTDSSSNPDHDKQKRRKGGRKAEVGVTMARRQAQGSERLRKRLKRREEPKKTLLGDPARHVNAQTPDAVNTEPVRKKSNLLEAIARASNLIQPRPIDVFKDDQPDLRVKSVVNNALEKTVIEKVSANIPLPVAFQQVVAEIKGTEQTTQTLATPAQNQLAATAVETATLPTVSQSCPVITSQATIQLTTPEVKPLPPIVTYTGLMNQVEMKQLQPVITAVGTVCAVESQPDNGKELATEEGRPDENPVECGVYRKEFTHEIAELCTEGPSLVQLPARFEPMGDPLRPWEYVAAHAKAPSLHLNEVIRNDIDQNLVPTREDLFELIKERVEQRKKDQEELFNRVFARNPVPRPGQLNPVSMPPSFFEQVGFLSSLQSRGYLDWSSTPLTTCHTHTRKQMRDQLDELARCQHRFNCQFTRNIETGVLLEIMYGLLDKADPTGKYFIEYEKKVYEMRKQLDRDKEFWFRSRRTDMGHAELRRQFFADSGGPSDPRHTGDRGGSQEERGASGPSSSHAGPTPPDSPGKSK</sequence>
<evidence type="ECO:0000313" key="3">
    <source>
        <dbReference type="Proteomes" id="UP001633002"/>
    </source>
</evidence>
<gene>
    <name evidence="2" type="ORF">R1sor_000075</name>
</gene>
<feature type="compositionally biased region" description="Basic and acidic residues" evidence="1">
    <location>
        <begin position="739"/>
        <end position="754"/>
    </location>
</feature>
<dbReference type="EMBL" id="JBJQOH010000006">
    <property type="protein sequence ID" value="KAL3682053.1"/>
    <property type="molecule type" value="Genomic_DNA"/>
</dbReference>
<accession>A0ABD3GS47</accession>
<feature type="compositionally biased region" description="Acidic residues" evidence="1">
    <location>
        <begin position="186"/>
        <end position="200"/>
    </location>
</feature>
<organism evidence="2 3">
    <name type="scientific">Riccia sorocarpa</name>
    <dbReference type="NCBI Taxonomy" id="122646"/>
    <lineage>
        <taxon>Eukaryota</taxon>
        <taxon>Viridiplantae</taxon>
        <taxon>Streptophyta</taxon>
        <taxon>Embryophyta</taxon>
        <taxon>Marchantiophyta</taxon>
        <taxon>Marchantiopsida</taxon>
        <taxon>Marchantiidae</taxon>
        <taxon>Marchantiales</taxon>
        <taxon>Ricciaceae</taxon>
        <taxon>Riccia</taxon>
    </lineage>
</organism>
<proteinExistence type="predicted"/>